<dbReference type="CDD" id="cd07989">
    <property type="entry name" value="LPLAT_AGPAT-like"/>
    <property type="match status" value="1"/>
</dbReference>
<evidence type="ECO:0000256" key="8">
    <source>
        <dbReference type="SAM" id="Phobius"/>
    </source>
</evidence>
<sequence length="248" mass="26585">MTPRAALRIAGMVGALLLCIIPHGLWRLVRVRSPWPPLFLGLCASAAGVRVSVSGKPIRHNVLLAANHLSWLDILALGGAARTAFVAKAEVGRWGIIGWLAGLNHTVYVERDDRRAVKGQANALRDALLRRKPVTLFPEGTTGDGIALLPFRASLFAAVAPPPEGVRVQPVALDYGDAADEIAWTDAEPAGANALRILKRKGTIPLTIHFLEPLPQDVLADRKAIALMAQSQIASQLDSASREHRLGL</sequence>
<evidence type="ECO:0000256" key="3">
    <source>
        <dbReference type="ARBA" id="ARBA00022692"/>
    </source>
</evidence>
<keyword evidence="11" id="KW-1185">Reference proteome</keyword>
<keyword evidence="3 8" id="KW-0812">Transmembrane</keyword>
<dbReference type="RefSeq" id="WP_119763643.1">
    <property type="nucleotide sequence ID" value="NZ_QYUM01000003.1"/>
</dbReference>
<dbReference type="Pfam" id="PF01553">
    <property type="entry name" value="Acyltransferase"/>
    <property type="match status" value="1"/>
</dbReference>
<keyword evidence="7 10" id="KW-0012">Acyltransferase</keyword>
<dbReference type="OrthoDB" id="9806880at2"/>
<dbReference type="PANTHER" id="PTHR23063:SF52">
    <property type="entry name" value="LYSOPHOSPHATIDYLCHOLINE ACYLTRANSFERASE"/>
    <property type="match status" value="1"/>
</dbReference>
<dbReference type="SUPFAM" id="SSF69593">
    <property type="entry name" value="Glycerol-3-phosphate (1)-acyltransferase"/>
    <property type="match status" value="1"/>
</dbReference>
<comment type="subcellular location">
    <subcellularLocation>
        <location evidence="1">Membrane</location>
    </subcellularLocation>
</comment>
<comment type="caution">
    <text evidence="10">The sequence shown here is derived from an EMBL/GenBank/DDBJ whole genome shotgun (WGS) entry which is preliminary data.</text>
</comment>
<feature type="transmembrane region" description="Helical" evidence="8">
    <location>
        <begin position="7"/>
        <end position="29"/>
    </location>
</feature>
<dbReference type="GO" id="GO:0016746">
    <property type="term" value="F:acyltransferase activity"/>
    <property type="evidence" value="ECO:0007669"/>
    <property type="project" value="UniProtKB-KW"/>
</dbReference>
<evidence type="ECO:0000256" key="2">
    <source>
        <dbReference type="ARBA" id="ARBA00022679"/>
    </source>
</evidence>
<keyword evidence="6 8" id="KW-0472">Membrane</keyword>
<accession>A0A418WN92</accession>
<evidence type="ECO:0000313" key="11">
    <source>
        <dbReference type="Proteomes" id="UP000286100"/>
    </source>
</evidence>
<gene>
    <name evidence="10" type="ORF">D3876_09045</name>
</gene>
<reference evidence="10 11" key="1">
    <citation type="submission" date="2018-09" db="EMBL/GenBank/DDBJ databases">
        <authorList>
            <person name="Zhu H."/>
        </authorList>
    </citation>
    <scope>NUCLEOTIDE SEQUENCE [LARGE SCALE GENOMIC DNA]</scope>
    <source>
        <strain evidence="10 11">K2R01-6</strain>
    </source>
</reference>
<keyword evidence="2 10" id="KW-0808">Transferase</keyword>
<evidence type="ECO:0000256" key="7">
    <source>
        <dbReference type="ARBA" id="ARBA00023315"/>
    </source>
</evidence>
<name>A0A418WN92_9SPHN</name>
<evidence type="ECO:0000259" key="9">
    <source>
        <dbReference type="SMART" id="SM00563"/>
    </source>
</evidence>
<evidence type="ECO:0000256" key="1">
    <source>
        <dbReference type="ARBA" id="ARBA00004370"/>
    </source>
</evidence>
<evidence type="ECO:0000256" key="5">
    <source>
        <dbReference type="ARBA" id="ARBA00023098"/>
    </source>
</evidence>
<dbReference type="SMART" id="SM00563">
    <property type="entry name" value="PlsC"/>
    <property type="match status" value="1"/>
</dbReference>
<dbReference type="InterPro" id="IPR002123">
    <property type="entry name" value="Plipid/glycerol_acylTrfase"/>
</dbReference>
<dbReference type="Proteomes" id="UP000286100">
    <property type="component" value="Unassembled WGS sequence"/>
</dbReference>
<evidence type="ECO:0000256" key="6">
    <source>
        <dbReference type="ARBA" id="ARBA00023136"/>
    </source>
</evidence>
<dbReference type="EMBL" id="QYUM01000003">
    <property type="protein sequence ID" value="RJF91475.1"/>
    <property type="molecule type" value="Genomic_DNA"/>
</dbReference>
<evidence type="ECO:0000313" key="10">
    <source>
        <dbReference type="EMBL" id="RJF91475.1"/>
    </source>
</evidence>
<feature type="domain" description="Phospholipid/glycerol acyltransferase" evidence="9">
    <location>
        <begin position="62"/>
        <end position="176"/>
    </location>
</feature>
<protein>
    <submittedName>
        <fullName evidence="10">1-acyl-sn-glycerol-3-phosphate acyltransferase</fullName>
    </submittedName>
</protein>
<keyword evidence="5" id="KW-0443">Lipid metabolism</keyword>
<dbReference type="AlphaFoldDB" id="A0A418WN92"/>
<organism evidence="10 11">
    <name type="scientific">Sphingomonas cavernae</name>
    <dbReference type="NCBI Taxonomy" id="2320861"/>
    <lineage>
        <taxon>Bacteria</taxon>
        <taxon>Pseudomonadati</taxon>
        <taxon>Pseudomonadota</taxon>
        <taxon>Alphaproteobacteria</taxon>
        <taxon>Sphingomonadales</taxon>
        <taxon>Sphingomonadaceae</taxon>
        <taxon>Sphingomonas</taxon>
    </lineage>
</organism>
<dbReference type="GO" id="GO:0006629">
    <property type="term" value="P:lipid metabolic process"/>
    <property type="evidence" value="ECO:0007669"/>
    <property type="project" value="UniProtKB-KW"/>
</dbReference>
<dbReference type="GO" id="GO:0016020">
    <property type="term" value="C:membrane"/>
    <property type="evidence" value="ECO:0007669"/>
    <property type="project" value="UniProtKB-SubCell"/>
</dbReference>
<proteinExistence type="predicted"/>
<evidence type="ECO:0000256" key="4">
    <source>
        <dbReference type="ARBA" id="ARBA00022989"/>
    </source>
</evidence>
<dbReference type="PANTHER" id="PTHR23063">
    <property type="entry name" value="PHOSPHOLIPID ACYLTRANSFERASE"/>
    <property type="match status" value="1"/>
</dbReference>
<keyword evidence="4 8" id="KW-1133">Transmembrane helix</keyword>